<dbReference type="SUPFAM" id="SSF52540">
    <property type="entry name" value="P-loop containing nucleoside triphosphate hydrolases"/>
    <property type="match status" value="1"/>
</dbReference>
<name>A0A6P8ZUT4_THRPL</name>
<dbReference type="Gene3D" id="3.30.1360.120">
    <property type="entry name" value="Probable tRNA modification gtpase trme, domain 1"/>
    <property type="match status" value="1"/>
</dbReference>
<dbReference type="Gene3D" id="1.20.120.430">
    <property type="entry name" value="tRNA modification GTPase MnmE domain 2"/>
    <property type="match status" value="1"/>
</dbReference>
<dbReference type="PROSITE" id="PS51709">
    <property type="entry name" value="G_TRME"/>
    <property type="match status" value="1"/>
</dbReference>
<dbReference type="InterPro" id="IPR031168">
    <property type="entry name" value="G_TrmE"/>
</dbReference>
<dbReference type="AlphaFoldDB" id="A0A6P8ZUT4"/>
<comment type="subcellular location">
    <subcellularLocation>
        <location evidence="1">Mitochondrion</location>
    </subcellularLocation>
</comment>
<proteinExistence type="inferred from homology"/>
<organism evidence="8">
    <name type="scientific">Thrips palmi</name>
    <name type="common">Melon thrips</name>
    <dbReference type="NCBI Taxonomy" id="161013"/>
    <lineage>
        <taxon>Eukaryota</taxon>
        <taxon>Metazoa</taxon>
        <taxon>Ecdysozoa</taxon>
        <taxon>Arthropoda</taxon>
        <taxon>Hexapoda</taxon>
        <taxon>Insecta</taxon>
        <taxon>Pterygota</taxon>
        <taxon>Neoptera</taxon>
        <taxon>Paraneoptera</taxon>
        <taxon>Thysanoptera</taxon>
        <taxon>Terebrantia</taxon>
        <taxon>Thripoidea</taxon>
        <taxon>Thripidae</taxon>
        <taxon>Thrips</taxon>
    </lineage>
</organism>
<accession>A0A6P8ZUT4</accession>
<dbReference type="GO" id="GO:0030488">
    <property type="term" value="P:tRNA methylation"/>
    <property type="evidence" value="ECO:0007669"/>
    <property type="project" value="TreeGrafter"/>
</dbReference>
<evidence type="ECO:0000259" key="6">
    <source>
        <dbReference type="PROSITE" id="PS51709"/>
    </source>
</evidence>
<dbReference type="Pfam" id="PF10396">
    <property type="entry name" value="TrmE_N"/>
    <property type="match status" value="1"/>
</dbReference>
<dbReference type="GO" id="GO:0005525">
    <property type="term" value="F:GTP binding"/>
    <property type="evidence" value="ECO:0007669"/>
    <property type="project" value="UniProtKB-KW"/>
</dbReference>
<dbReference type="PANTHER" id="PTHR42714">
    <property type="entry name" value="TRNA MODIFICATION GTPASE GTPBP3"/>
    <property type="match status" value="1"/>
</dbReference>
<dbReference type="Pfam" id="PF01926">
    <property type="entry name" value="MMR_HSR1"/>
    <property type="match status" value="1"/>
</dbReference>
<dbReference type="InterPro" id="IPR005225">
    <property type="entry name" value="Small_GTP-bd"/>
</dbReference>
<protein>
    <submittedName>
        <fullName evidence="8">tRNA modification GTPase GTPBP3, mitochondrial</fullName>
    </submittedName>
</protein>
<keyword evidence="7" id="KW-1185">Reference proteome</keyword>
<evidence type="ECO:0000256" key="4">
    <source>
        <dbReference type="ARBA" id="ARBA00022741"/>
    </source>
</evidence>
<feature type="domain" description="TrmE-type G" evidence="6">
    <location>
        <begin position="245"/>
        <end position="448"/>
    </location>
</feature>
<keyword evidence="4" id="KW-0547">Nucleotide-binding</keyword>
<gene>
    <name evidence="8" type="primary">LOC117649962</name>
</gene>
<dbReference type="CDD" id="cd14858">
    <property type="entry name" value="TrmE_N"/>
    <property type="match status" value="1"/>
</dbReference>
<dbReference type="InterPro" id="IPR027417">
    <property type="entry name" value="P-loop_NTPase"/>
</dbReference>
<dbReference type="InterPro" id="IPR004520">
    <property type="entry name" value="GTPase_MnmE"/>
</dbReference>
<dbReference type="RefSeq" id="XP_034249068.1">
    <property type="nucleotide sequence ID" value="XM_034393177.1"/>
</dbReference>
<evidence type="ECO:0000256" key="1">
    <source>
        <dbReference type="ARBA" id="ARBA00004173"/>
    </source>
</evidence>
<dbReference type="CDD" id="cd04164">
    <property type="entry name" value="trmE"/>
    <property type="match status" value="1"/>
</dbReference>
<sequence>MFQKVRAICKSFACREFNVDLSRSYSAVGRTIFALSSGRGKSGVAVVRVSGSQSRVVLSAIADETCLRKPRFAQLRTLRDPQSNDILDKAIVIWFPGPKSFTGEDICEFQVHGGLAVVSGLLHALGKMPGLYPADPGEFSKRAFFNGSMDLTEAEGLADLIHAETEMQRKQALHQMGGSLHILYNRWRTVLLQNLAHVEAYIDFSEDENIEDDVMANVIDSLRKLSQEVETHLTDGRRGQRLRDGVQATIVGEPNVGKSSLLNLLCDRPAAIVTAIAGTTRDVVEQYINIGGYPLSIADTAGIRGESTVNDVVEKEGIARAKQYAKSADVILLVIDSETFLSASKWQEHQDILTFQEFVKSHMLQLGLKDFFNGQPCILKSNQEGSIIDSDTQLQCLIIMSKIDLIMDESIKKSLNKLQTQFLNVVVLSCLNGDGLPALLQKLESILEYLCGNPSQESPALSQVRHQHHLIDCLENIQDYLKKTSYLSEAQKNASLEGSQITDLAICAEDLRRAVQHLGKITGHVTTEQILDVIFRDFCIGK</sequence>
<dbReference type="GO" id="GO:0002098">
    <property type="term" value="P:tRNA wobble uridine modification"/>
    <property type="evidence" value="ECO:0007669"/>
    <property type="project" value="TreeGrafter"/>
</dbReference>
<dbReference type="NCBIfam" id="NF003661">
    <property type="entry name" value="PRK05291.1-3"/>
    <property type="match status" value="1"/>
</dbReference>
<reference evidence="8" key="1">
    <citation type="submission" date="2025-08" db="UniProtKB">
        <authorList>
            <consortium name="RefSeq"/>
        </authorList>
    </citation>
    <scope>IDENTIFICATION</scope>
    <source>
        <tissue evidence="8">Total insect</tissue>
    </source>
</reference>
<dbReference type="SUPFAM" id="SSF103025">
    <property type="entry name" value="Folate-binding domain"/>
    <property type="match status" value="1"/>
</dbReference>
<dbReference type="Proteomes" id="UP000515158">
    <property type="component" value="Unplaced"/>
</dbReference>
<dbReference type="InterPro" id="IPR027368">
    <property type="entry name" value="MnmE_dom2"/>
</dbReference>
<evidence type="ECO:0000313" key="7">
    <source>
        <dbReference type="Proteomes" id="UP000515158"/>
    </source>
</evidence>
<dbReference type="SUPFAM" id="SSF116878">
    <property type="entry name" value="TrmE connector domain"/>
    <property type="match status" value="1"/>
</dbReference>
<keyword evidence="5" id="KW-0342">GTP-binding</keyword>
<dbReference type="InterPro" id="IPR006073">
    <property type="entry name" value="GTP-bd"/>
</dbReference>
<evidence type="ECO:0000256" key="2">
    <source>
        <dbReference type="ARBA" id="ARBA00011043"/>
    </source>
</evidence>
<dbReference type="NCBIfam" id="TIGR00231">
    <property type="entry name" value="small_GTP"/>
    <property type="match status" value="1"/>
</dbReference>
<dbReference type="InterPro" id="IPR018948">
    <property type="entry name" value="GTP-bd_TrmE_N"/>
</dbReference>
<evidence type="ECO:0000313" key="8">
    <source>
        <dbReference type="RefSeq" id="XP_034249068.1"/>
    </source>
</evidence>
<dbReference type="GO" id="GO:0005739">
    <property type="term" value="C:mitochondrion"/>
    <property type="evidence" value="ECO:0007669"/>
    <property type="project" value="UniProtKB-SubCell"/>
</dbReference>
<evidence type="ECO:0000256" key="5">
    <source>
        <dbReference type="ARBA" id="ARBA00023134"/>
    </source>
</evidence>
<dbReference type="InterPro" id="IPR025867">
    <property type="entry name" value="MnmE_helical"/>
</dbReference>
<dbReference type="Pfam" id="PF12631">
    <property type="entry name" value="MnmE_helical"/>
    <property type="match status" value="1"/>
</dbReference>
<dbReference type="GO" id="GO:0003924">
    <property type="term" value="F:GTPase activity"/>
    <property type="evidence" value="ECO:0007669"/>
    <property type="project" value="InterPro"/>
</dbReference>
<dbReference type="GeneID" id="117649962"/>
<keyword evidence="3" id="KW-0819">tRNA processing</keyword>
<comment type="similarity">
    <text evidence="2">Belongs to the TRAFAC class TrmE-Era-EngA-EngB-Septin-like GTPase superfamily. TrmE GTPase family.</text>
</comment>
<dbReference type="FunCoup" id="A0A6P8ZUT4">
    <property type="interactions" value="1357"/>
</dbReference>
<dbReference type="PANTHER" id="PTHR42714:SF2">
    <property type="entry name" value="TRNA MODIFICATION GTPASE GTPBP3, MITOCHONDRIAL"/>
    <property type="match status" value="1"/>
</dbReference>
<dbReference type="InterPro" id="IPR027266">
    <property type="entry name" value="TrmE/GcvT-like"/>
</dbReference>
<evidence type="ECO:0000256" key="3">
    <source>
        <dbReference type="ARBA" id="ARBA00022694"/>
    </source>
</evidence>
<dbReference type="FunFam" id="3.30.1360.120:FF:000007">
    <property type="entry name" value="tRNA modification GTPase GTPBP3, mitochondrial"/>
    <property type="match status" value="1"/>
</dbReference>
<dbReference type="HAMAP" id="MF_00379">
    <property type="entry name" value="GTPase_MnmE"/>
    <property type="match status" value="1"/>
</dbReference>
<dbReference type="InParanoid" id="A0A6P8ZUT4"/>
<dbReference type="OrthoDB" id="188276at2759"/>
<dbReference type="Gene3D" id="3.40.50.300">
    <property type="entry name" value="P-loop containing nucleotide triphosphate hydrolases"/>
    <property type="match status" value="1"/>
</dbReference>
<dbReference type="KEGG" id="tpal:117649962"/>